<evidence type="ECO:0000313" key="1">
    <source>
        <dbReference type="EMBL" id="CAI9116984.1"/>
    </source>
</evidence>
<protein>
    <submittedName>
        <fullName evidence="1">OLC1v1018288C1</fullName>
    </submittedName>
</protein>
<proteinExistence type="predicted"/>
<accession>A0AAV1EBA6</accession>
<dbReference type="PANTHER" id="PTHR35097">
    <property type="entry name" value="GDSL ESTERASE/LIPASE"/>
    <property type="match status" value="1"/>
</dbReference>
<keyword evidence="2" id="KW-1185">Reference proteome</keyword>
<evidence type="ECO:0000313" key="2">
    <source>
        <dbReference type="Proteomes" id="UP001161247"/>
    </source>
</evidence>
<organism evidence="1 2">
    <name type="scientific">Oldenlandia corymbosa var. corymbosa</name>
    <dbReference type="NCBI Taxonomy" id="529605"/>
    <lineage>
        <taxon>Eukaryota</taxon>
        <taxon>Viridiplantae</taxon>
        <taxon>Streptophyta</taxon>
        <taxon>Embryophyta</taxon>
        <taxon>Tracheophyta</taxon>
        <taxon>Spermatophyta</taxon>
        <taxon>Magnoliopsida</taxon>
        <taxon>eudicotyledons</taxon>
        <taxon>Gunneridae</taxon>
        <taxon>Pentapetalae</taxon>
        <taxon>asterids</taxon>
        <taxon>lamiids</taxon>
        <taxon>Gentianales</taxon>
        <taxon>Rubiaceae</taxon>
        <taxon>Rubioideae</taxon>
        <taxon>Spermacoceae</taxon>
        <taxon>Hedyotis-Oldenlandia complex</taxon>
        <taxon>Oldenlandia</taxon>
    </lineage>
</organism>
<dbReference type="AlphaFoldDB" id="A0AAV1EBA6"/>
<dbReference type="PANTHER" id="PTHR35097:SF1">
    <property type="entry name" value="GDSL ESTERASE_LIPASE"/>
    <property type="match status" value="1"/>
</dbReference>
<dbReference type="EMBL" id="OX459125">
    <property type="protein sequence ID" value="CAI9116984.1"/>
    <property type="molecule type" value="Genomic_DNA"/>
</dbReference>
<reference evidence="1" key="1">
    <citation type="submission" date="2023-03" db="EMBL/GenBank/DDBJ databases">
        <authorList>
            <person name="Julca I."/>
        </authorList>
    </citation>
    <scope>NUCLEOTIDE SEQUENCE</scope>
</reference>
<dbReference type="Proteomes" id="UP001161247">
    <property type="component" value="Chromosome 8"/>
</dbReference>
<gene>
    <name evidence="1" type="ORF">OLC1_LOCUS23132</name>
</gene>
<name>A0AAV1EBA6_OLDCO</name>
<sequence length="421" mass="47062">MDPFALVAVKFKEFGNFTQDVVDGIFRWQQNFNRRKPIEILKRLQREAFSDIMKLRDRQDKVERMLSFYNSSKGNLFQGASTQVRGSMDMVGAMFLMDSTDDQRVKMIETSGIQTGLDLRLVFETTIRQKDMLVAECLADGKFQNSIVERPLSLSRVLYAANVSDWFSAVAIPLGARCKDLGVAMTSSIEEKGFSEYSAYAPSFLNQKNGCALGVMVKKSNIVASLGQFVSELGSQQTSGTARCFSTFGQVVYQLTQGTKLSVLGLHKMPKLATQRLNLGAMTLPVGSLRPSNSERAVELDYDLEVGTSKKEDLLDGSLALMIESELDETTRIGGWIEIKRANNRHLQWAVTMSDIPEDDIGWGINLRGLLQGPRSWDHFQAEAFVNFSLSERFRVQPTVVYLADGNSHIPGIMLRSSWSL</sequence>